<dbReference type="EMBL" id="GDAI01000007">
    <property type="protein sequence ID" value="JAI17596.1"/>
    <property type="molecule type" value="mRNA"/>
</dbReference>
<feature type="region of interest" description="Disordered" evidence="5">
    <location>
        <begin position="1387"/>
        <end position="1415"/>
    </location>
</feature>
<feature type="domain" description="GRIP" evidence="6">
    <location>
        <begin position="1282"/>
        <end position="1332"/>
    </location>
</feature>
<evidence type="ECO:0000256" key="1">
    <source>
        <dbReference type="ARBA" id="ARBA00004555"/>
    </source>
</evidence>
<name>A0A0K8TU00_TABBR</name>
<evidence type="ECO:0000256" key="5">
    <source>
        <dbReference type="SAM" id="MobiDB-lite"/>
    </source>
</evidence>
<feature type="compositionally biased region" description="Low complexity" evidence="5">
    <location>
        <begin position="17"/>
        <end position="29"/>
    </location>
</feature>
<evidence type="ECO:0000256" key="2">
    <source>
        <dbReference type="ARBA" id="ARBA00023034"/>
    </source>
</evidence>
<feature type="coiled-coil region" evidence="4">
    <location>
        <begin position="1210"/>
        <end position="1282"/>
    </location>
</feature>
<evidence type="ECO:0000256" key="4">
    <source>
        <dbReference type="SAM" id="Coils"/>
    </source>
</evidence>
<dbReference type="InterPro" id="IPR000237">
    <property type="entry name" value="GRIP_dom"/>
</dbReference>
<accession>A0A0K8TU00</accession>
<feature type="coiled-coil region" evidence="4">
    <location>
        <begin position="53"/>
        <end position="300"/>
    </location>
</feature>
<sequence length="1446" mass="165531">NASLEGSWCLEPENIPSDSSCKNDSSESSTGGDMITVPLDIPGHDGGTIQKALEERDERIKKLQYENANLNDKIYELTTENRTLNASLDELDSQHNDAIQNLLDAKEELKEKCNILEKTLKEVQTNYEVELENNQKTRDELEDLQKKFLNLQDAYMLYVKENEDLKAKVTSVENAAKHHEAEKNELVEMFSFKESQLKELVETAVADKEFLQKENSDLQQELTSYKTESATKDSEGEIDELKKQLKELTTKLNKVESEKSVLQETVDVISVEKDKIESDINDLRNNNLELEKKCESLQVEWEQKYKNLHLEKEQICSDIANLEDFIDVKDDQGRAREEMKKKIEDLEKEIIELKSNSTSPSSLSDLEQKYNDLVVEKGQLHNDFVALEEDFVGVQMEREKIRTEMKSTIETLEKEISEIKGKDNWKQKYEQLMSEKQQLQNDFATLEEELISVQDERDMIQKELRNKVSALQKEILDLRNANESLIRSVQSTRNGAEAGSELKELYDKMEALRKENNEYKQNIDEMKDNVEKCNANASEVESKLMMENVNLQKQIIDMESSINQSTTQHVTTDVDLNDLRQLFSSFLHIDVDPRDKNALESKLKMIRDKIWKVDVLETNLKDMATEILQLKQEKASIEYERDSYHETYRNECLALMEGNEELEAEIRNLKRKKLGTIPENNEESLVEMEQQIEECNNLNRTLEHEYNELTRRLELCEVDKRESLIKINGLQDINNTLNGVIKDLNKQIETLEGEKCNLIFEINEMKTDDKKSAMENEILEYKSKISNLELQLDHLNKDHSDLVASMQALQSSSVEQSKENQETITALESKIKLQNEELKAKENAIENLKSQMTASQAKTNDNRNLDEEHEKLINESEYNRTKADTLEKELRSVAEELRLVLNKSSQQENKLAALEEENATTKNLLENELAKTESNLHTIKNLNEAIQKLQEKLVQQTPLEELHLTEINQLKETVEGLNKEKNELISSITVKHNENTQYYLEIQRLGGLLQAEIEKSKTMLANCENCKQLQAEIEKNQTEIEKLRDQINFLKEKSDILTSNLLSEQTNQKLLHQENNDVIEKNKSLAKDLERLREHLVEMEDAHTQETLEMQRIIEEKSARISSLESEISNSSNAFTSASIRANQHAETLQAQYTLLSQNHDELAAKLSAAEDKESKSQAALVNLQCALEQFQKEKEKDIESATYRIRKELEGEHDKSNKLRSEISALQQQLVEANQGLLAAARLSDQLEISQITIASLKEEIANLQSKNLSLEEKVKQIQSSQEDKVEKSLIKSLLIGYIVSNNQNDKSQILKLISSVLDFNQTETDKIGLNKTQGGWLTGILGGHSNPNEDSRNKDSLAKAFVSFLEQESRPRDNTQTMPNLLNIIADSSSPSAPRGGAANTPSSSRHPSTGTIQPITLSDHVLVDQFAPTRNSSSILKNILNDS</sequence>
<dbReference type="PROSITE" id="PS50913">
    <property type="entry name" value="GRIP"/>
    <property type="match status" value="1"/>
</dbReference>
<proteinExistence type="evidence at transcript level"/>
<dbReference type="PANTHER" id="PTHR18921:SF2">
    <property type="entry name" value="THYROID RECEPTOR-INTERACTING PROTEIN 11"/>
    <property type="match status" value="1"/>
</dbReference>
<feature type="coiled-coil region" evidence="4">
    <location>
        <begin position="613"/>
        <end position="987"/>
    </location>
</feature>
<keyword evidence="2" id="KW-0333">Golgi apparatus</keyword>
<feature type="compositionally biased region" description="Low complexity" evidence="5">
    <location>
        <begin position="1388"/>
        <end position="1401"/>
    </location>
</feature>
<dbReference type="Gene3D" id="1.10.287.1490">
    <property type="match status" value="2"/>
</dbReference>
<feature type="coiled-coil region" evidence="4">
    <location>
        <begin position="1026"/>
        <end position="1173"/>
    </location>
</feature>
<dbReference type="GO" id="GO:0006888">
    <property type="term" value="P:endoplasmic reticulum to Golgi vesicle-mediated transport"/>
    <property type="evidence" value="ECO:0007669"/>
    <property type="project" value="TreeGrafter"/>
</dbReference>
<feature type="compositionally biased region" description="Polar residues" evidence="5">
    <location>
        <begin position="1402"/>
        <end position="1415"/>
    </location>
</feature>
<evidence type="ECO:0000313" key="7">
    <source>
        <dbReference type="EMBL" id="JAI17596.1"/>
    </source>
</evidence>
<protein>
    <submittedName>
        <fullName evidence="7">Putative myosin-10-like isoform x1</fullName>
    </submittedName>
</protein>
<dbReference type="PANTHER" id="PTHR18921">
    <property type="entry name" value="MYOSIN HEAVY CHAIN - RELATED"/>
    <property type="match status" value="1"/>
</dbReference>
<comment type="subcellular location">
    <subcellularLocation>
        <location evidence="1">Golgi apparatus</location>
    </subcellularLocation>
</comment>
<dbReference type="GO" id="GO:0007030">
    <property type="term" value="P:Golgi organization"/>
    <property type="evidence" value="ECO:0007669"/>
    <property type="project" value="TreeGrafter"/>
</dbReference>
<dbReference type="GO" id="GO:0005794">
    <property type="term" value="C:Golgi apparatus"/>
    <property type="evidence" value="ECO:0007669"/>
    <property type="project" value="UniProtKB-SubCell"/>
</dbReference>
<evidence type="ECO:0000256" key="3">
    <source>
        <dbReference type="ARBA" id="ARBA00023054"/>
    </source>
</evidence>
<reference evidence="7" key="1">
    <citation type="journal article" date="2015" name="Insect Biochem. Mol. Biol.">
        <title>An insight into the sialome of the horse fly, Tabanus bromius.</title>
        <authorList>
            <person name="Ribeiro J.M."/>
            <person name="Kazimirova M."/>
            <person name="Takac P."/>
            <person name="Andersen J.F."/>
            <person name="Francischetti I.M."/>
        </authorList>
    </citation>
    <scope>NUCLEOTIDE SEQUENCE</scope>
</reference>
<feature type="coiled-coil region" evidence="4">
    <location>
        <begin position="329"/>
        <end position="543"/>
    </location>
</feature>
<organism evidence="7">
    <name type="scientific">Tabanus bromius</name>
    <name type="common">Band-eyed brown horse fly</name>
    <dbReference type="NCBI Taxonomy" id="304241"/>
    <lineage>
        <taxon>Eukaryota</taxon>
        <taxon>Metazoa</taxon>
        <taxon>Ecdysozoa</taxon>
        <taxon>Arthropoda</taxon>
        <taxon>Hexapoda</taxon>
        <taxon>Insecta</taxon>
        <taxon>Pterygota</taxon>
        <taxon>Neoptera</taxon>
        <taxon>Endopterygota</taxon>
        <taxon>Diptera</taxon>
        <taxon>Brachycera</taxon>
        <taxon>Tabanomorpha</taxon>
        <taxon>Tabanoidea</taxon>
        <taxon>Tabanidae</taxon>
        <taxon>Tabanus</taxon>
    </lineage>
</organism>
<feature type="non-terminal residue" evidence="7">
    <location>
        <position position="1"/>
    </location>
</feature>
<evidence type="ECO:0000259" key="6">
    <source>
        <dbReference type="PROSITE" id="PS50913"/>
    </source>
</evidence>
<feature type="region of interest" description="Disordered" evidence="5">
    <location>
        <begin position="1"/>
        <end position="47"/>
    </location>
</feature>
<dbReference type="GO" id="GO:0031267">
    <property type="term" value="F:small GTPase binding"/>
    <property type="evidence" value="ECO:0007669"/>
    <property type="project" value="TreeGrafter"/>
</dbReference>
<keyword evidence="3 4" id="KW-0175">Coiled coil</keyword>